<keyword evidence="5" id="KW-0539">Nucleus</keyword>
<dbReference type="Pfam" id="PF02362">
    <property type="entry name" value="B3"/>
    <property type="match status" value="1"/>
</dbReference>
<dbReference type="AlphaFoldDB" id="A0A251SKZ4"/>
<dbReference type="EMBL" id="CM007903">
    <property type="protein sequence ID" value="OTF98955.1"/>
    <property type="molecule type" value="Genomic_DNA"/>
</dbReference>
<dbReference type="PANTHER" id="PTHR31140">
    <property type="entry name" value="B3 DOMAIN-CONTAINING TRANSCRIPTION FACTOR ABI3"/>
    <property type="match status" value="1"/>
</dbReference>
<dbReference type="InterPro" id="IPR003340">
    <property type="entry name" value="B3_DNA-bd"/>
</dbReference>
<organism evidence="8 9">
    <name type="scientific">Helianthus annuus</name>
    <name type="common">Common sunflower</name>
    <dbReference type="NCBI Taxonomy" id="4232"/>
    <lineage>
        <taxon>Eukaryota</taxon>
        <taxon>Viridiplantae</taxon>
        <taxon>Streptophyta</taxon>
        <taxon>Embryophyta</taxon>
        <taxon>Tracheophyta</taxon>
        <taxon>Spermatophyta</taxon>
        <taxon>Magnoliopsida</taxon>
        <taxon>eudicotyledons</taxon>
        <taxon>Gunneridae</taxon>
        <taxon>Pentapetalae</taxon>
        <taxon>asterids</taxon>
        <taxon>campanulids</taxon>
        <taxon>Asterales</taxon>
        <taxon>Asteraceae</taxon>
        <taxon>Asteroideae</taxon>
        <taxon>Heliantheae alliance</taxon>
        <taxon>Heliantheae</taxon>
        <taxon>Helianthus</taxon>
    </lineage>
</organism>
<evidence type="ECO:0000313" key="9">
    <source>
        <dbReference type="Proteomes" id="UP000215914"/>
    </source>
</evidence>
<dbReference type="STRING" id="4232.A0A251SKZ4"/>
<reference evidence="7 9" key="1">
    <citation type="journal article" date="2017" name="Nature">
        <title>The sunflower genome provides insights into oil metabolism, flowering and Asterid evolution.</title>
        <authorList>
            <person name="Badouin H."/>
            <person name="Gouzy J."/>
            <person name="Grassa C.J."/>
            <person name="Murat F."/>
            <person name="Staton S.E."/>
            <person name="Cottret L."/>
            <person name="Lelandais-Briere C."/>
            <person name="Owens G.L."/>
            <person name="Carrere S."/>
            <person name="Mayjonade B."/>
            <person name="Legrand L."/>
            <person name="Gill N."/>
            <person name="Kane N.C."/>
            <person name="Bowers J.E."/>
            <person name="Hubner S."/>
            <person name="Bellec A."/>
            <person name="Berard A."/>
            <person name="Berges H."/>
            <person name="Blanchet N."/>
            <person name="Boniface M.C."/>
            <person name="Brunel D."/>
            <person name="Catrice O."/>
            <person name="Chaidir N."/>
            <person name="Claudel C."/>
            <person name="Donnadieu C."/>
            <person name="Faraut T."/>
            <person name="Fievet G."/>
            <person name="Helmstetter N."/>
            <person name="King M."/>
            <person name="Knapp S.J."/>
            <person name="Lai Z."/>
            <person name="Le Paslier M.C."/>
            <person name="Lippi Y."/>
            <person name="Lorenzon L."/>
            <person name="Mandel J.R."/>
            <person name="Marage G."/>
            <person name="Marchand G."/>
            <person name="Marquand E."/>
            <person name="Bret-Mestries E."/>
            <person name="Morien E."/>
            <person name="Nambeesan S."/>
            <person name="Nguyen T."/>
            <person name="Pegot-Espagnet P."/>
            <person name="Pouilly N."/>
            <person name="Raftis F."/>
            <person name="Sallet E."/>
            <person name="Schiex T."/>
            <person name="Thomas J."/>
            <person name="Vandecasteele C."/>
            <person name="Vares D."/>
            <person name="Vear F."/>
            <person name="Vautrin S."/>
            <person name="Crespi M."/>
            <person name="Mangin B."/>
            <person name="Burke J.M."/>
            <person name="Salse J."/>
            <person name="Munos S."/>
            <person name="Vincourt P."/>
            <person name="Rieseberg L.H."/>
            <person name="Langlade N.B."/>
        </authorList>
    </citation>
    <scope>NUCLEOTIDE SEQUENCE [LARGE SCALE GENOMIC DNA]</scope>
    <source>
        <strain evidence="9">cv. SF193</strain>
        <tissue evidence="7">Leaves</tissue>
    </source>
</reference>
<evidence type="ECO:0000256" key="5">
    <source>
        <dbReference type="ARBA" id="ARBA00023242"/>
    </source>
</evidence>
<keyword evidence="2" id="KW-0805">Transcription regulation</keyword>
<dbReference type="SMART" id="SM01019">
    <property type="entry name" value="B3"/>
    <property type="match status" value="1"/>
</dbReference>
<dbReference type="Gramene" id="mRNA:HanXRQr2_Chr14g0655371">
    <property type="protein sequence ID" value="mRNA:HanXRQr2_Chr14g0655371"/>
    <property type="gene ID" value="HanXRQr2_Chr14g0655371"/>
</dbReference>
<dbReference type="SUPFAM" id="SSF101936">
    <property type="entry name" value="DNA-binding pseudobarrel domain"/>
    <property type="match status" value="1"/>
</dbReference>
<evidence type="ECO:0000256" key="1">
    <source>
        <dbReference type="ARBA" id="ARBA00004123"/>
    </source>
</evidence>
<evidence type="ECO:0000313" key="8">
    <source>
        <dbReference type="EMBL" id="OTF98955.1"/>
    </source>
</evidence>
<evidence type="ECO:0000256" key="3">
    <source>
        <dbReference type="ARBA" id="ARBA00023125"/>
    </source>
</evidence>
<dbReference type="PANTHER" id="PTHR31140:SF73">
    <property type="entry name" value="B3 DOMAIN-CONTAINING TRANSCRIPTION FACTOR FUS3"/>
    <property type="match status" value="1"/>
</dbReference>
<reference evidence="8" key="2">
    <citation type="submission" date="2017-02" db="EMBL/GenBank/DDBJ databases">
        <title>Sunflower complete genome.</title>
        <authorList>
            <person name="Langlade N."/>
            <person name="Munos S."/>
        </authorList>
    </citation>
    <scope>NUCLEOTIDE SEQUENCE [LARGE SCALE GENOMIC DNA]</scope>
    <source>
        <tissue evidence="8">Leaves</tissue>
    </source>
</reference>
<keyword evidence="3 8" id="KW-0238">DNA-binding</keyword>
<comment type="subcellular location">
    <subcellularLocation>
        <location evidence="1">Nucleus</location>
    </subcellularLocation>
</comment>
<gene>
    <name evidence="8" type="ORF">HannXRQ_Chr14g0451311</name>
    <name evidence="7" type="ORF">HanXRQr2_Chr14g0655371</name>
</gene>
<keyword evidence="9" id="KW-1185">Reference proteome</keyword>
<dbReference type="InterPro" id="IPR044800">
    <property type="entry name" value="LEC2-like"/>
</dbReference>
<name>A0A251SKZ4_HELAN</name>
<dbReference type="Gene3D" id="2.40.330.10">
    <property type="entry name" value="DNA-binding pseudobarrel domain"/>
    <property type="match status" value="1"/>
</dbReference>
<reference evidence="7" key="3">
    <citation type="submission" date="2020-06" db="EMBL/GenBank/DDBJ databases">
        <title>Helianthus annuus Genome sequencing and assembly Release 2.</title>
        <authorList>
            <person name="Gouzy J."/>
            <person name="Langlade N."/>
            <person name="Munos S."/>
        </authorList>
    </citation>
    <scope>NUCLEOTIDE SEQUENCE</scope>
    <source>
        <tissue evidence="7">Leaves</tissue>
    </source>
</reference>
<dbReference type="GO" id="GO:0003677">
    <property type="term" value="F:DNA binding"/>
    <property type="evidence" value="ECO:0007669"/>
    <property type="project" value="UniProtKB-KW"/>
</dbReference>
<dbReference type="GO" id="GO:0005634">
    <property type="term" value="C:nucleus"/>
    <property type="evidence" value="ECO:0007669"/>
    <property type="project" value="UniProtKB-SubCell"/>
</dbReference>
<dbReference type="GO" id="GO:0003700">
    <property type="term" value="F:DNA-binding transcription factor activity"/>
    <property type="evidence" value="ECO:0007669"/>
    <property type="project" value="InterPro"/>
</dbReference>
<evidence type="ECO:0000256" key="4">
    <source>
        <dbReference type="ARBA" id="ARBA00023163"/>
    </source>
</evidence>
<dbReference type="InParanoid" id="A0A251SKZ4"/>
<dbReference type="EMBL" id="MNCJ02000329">
    <property type="protein sequence ID" value="KAF5770069.1"/>
    <property type="molecule type" value="Genomic_DNA"/>
</dbReference>
<dbReference type="Proteomes" id="UP000215914">
    <property type="component" value="Chromosome 14"/>
</dbReference>
<keyword evidence="4" id="KW-0804">Transcription</keyword>
<evidence type="ECO:0000256" key="2">
    <source>
        <dbReference type="ARBA" id="ARBA00023015"/>
    </source>
</evidence>
<protein>
    <submittedName>
        <fullName evidence="8">Putative DNA-binding pseudobarrel domain-containing protein</fullName>
    </submittedName>
    <submittedName>
        <fullName evidence="7">Transcription factor B3-Domain family</fullName>
    </submittedName>
</protein>
<dbReference type="CDD" id="cd10017">
    <property type="entry name" value="B3_DNA"/>
    <property type="match status" value="1"/>
</dbReference>
<evidence type="ECO:0000313" key="7">
    <source>
        <dbReference type="EMBL" id="KAF5770069.1"/>
    </source>
</evidence>
<dbReference type="InterPro" id="IPR015300">
    <property type="entry name" value="DNA-bd_pseudobarrel_sf"/>
</dbReference>
<proteinExistence type="predicted"/>
<accession>A0A251SKZ4</accession>
<dbReference type="OrthoDB" id="757982at2759"/>
<sequence length="284" mass="32066">MRFPISYSRPPARRTVDAAVAAAEARRRRMMPFRNGGFSRTRRSPVNRESGFVPPPLPPNIINQGMMVFLFCKRLQNSDVNNVGRIVLPKRSAEIHLPRLLDHESFMLPVLDMDGGAAWSFKYRYWPNNVSRMYVFEGTGPFIRKYGLQTGDYMLMYKDMVTWNYMIRGVKASEAEGRANQETTATEGNNMDNLVLNDNAAGNDDAVENGVVAEVGAFDLPDVSDNFLKAESIAGTSFMNDDDSYFSDILNSFSSWDEIKDYYYSPTQPNVTSDNLSSKDLPQV</sequence>
<feature type="domain" description="TF-B3" evidence="6">
    <location>
        <begin position="71"/>
        <end position="173"/>
    </location>
</feature>
<dbReference type="PROSITE" id="PS50863">
    <property type="entry name" value="B3"/>
    <property type="match status" value="1"/>
</dbReference>
<evidence type="ECO:0000259" key="6">
    <source>
        <dbReference type="PROSITE" id="PS50863"/>
    </source>
</evidence>